<dbReference type="CTD" id="6758047"/>
<evidence type="ECO:0000313" key="3">
    <source>
        <dbReference type="Proteomes" id="UP000009022"/>
    </source>
</evidence>
<protein>
    <recommendedName>
        <fullName evidence="1">Fucosyltransferase N-terminal domain-containing protein</fullName>
    </recommendedName>
</protein>
<dbReference type="AlphaFoldDB" id="B3S9E1"/>
<dbReference type="InParanoid" id="B3S9E1"/>
<sequence>MTLYWYTCIAVRNRLLLTFFIITSRLCEITRDHSQYKSSDIIVFHGLSPKITDQEYYPSIKTKPYQQLWVYRTMENPIATDIAPPESYINAQDFHTIEDLVNHIQNVANNNTKNRISVLFLSPPKIEQIT</sequence>
<dbReference type="OrthoDB" id="427096at2759"/>
<keyword evidence="3" id="KW-1185">Reference proteome</keyword>
<gene>
    <name evidence="2" type="ORF">TRIADDRAFT_60873</name>
</gene>
<dbReference type="KEGG" id="tad:TRIADDRAFT_60873"/>
<accession>B3S9E1</accession>
<dbReference type="Proteomes" id="UP000009022">
    <property type="component" value="Unassembled WGS sequence"/>
</dbReference>
<organism evidence="2 3">
    <name type="scientific">Trichoplax adhaerens</name>
    <name type="common">Trichoplax reptans</name>
    <dbReference type="NCBI Taxonomy" id="10228"/>
    <lineage>
        <taxon>Eukaryota</taxon>
        <taxon>Metazoa</taxon>
        <taxon>Placozoa</taxon>
        <taxon>Uniplacotomia</taxon>
        <taxon>Trichoplacea</taxon>
        <taxon>Trichoplacidae</taxon>
        <taxon>Trichoplax</taxon>
    </lineage>
</organism>
<dbReference type="HOGENOM" id="CLU_1940805_0_0_1"/>
<dbReference type="InterPro" id="IPR031481">
    <property type="entry name" value="Glyco_tran_10_N"/>
</dbReference>
<dbReference type="GeneID" id="6758047"/>
<dbReference type="Gene3D" id="3.40.50.11660">
    <property type="entry name" value="Glycosyl transferase family 10, C-terminal domain"/>
    <property type="match status" value="1"/>
</dbReference>
<evidence type="ECO:0000313" key="2">
    <source>
        <dbReference type="EMBL" id="EDV20684.1"/>
    </source>
</evidence>
<name>B3S9E1_TRIAD</name>
<proteinExistence type="predicted"/>
<dbReference type="FunFam" id="3.40.50.11660:FF:000034">
    <property type="match status" value="1"/>
</dbReference>
<dbReference type="PhylomeDB" id="B3S9E1"/>
<evidence type="ECO:0000259" key="1">
    <source>
        <dbReference type="Pfam" id="PF17039"/>
    </source>
</evidence>
<dbReference type="SUPFAM" id="SSF53756">
    <property type="entry name" value="UDP-Glycosyltransferase/glycogen phosphorylase"/>
    <property type="match status" value="2"/>
</dbReference>
<dbReference type="InterPro" id="IPR038577">
    <property type="entry name" value="GT10-like_C_sf"/>
</dbReference>
<dbReference type="Pfam" id="PF17039">
    <property type="entry name" value="Glyco_tran_10_N"/>
    <property type="match status" value="1"/>
</dbReference>
<feature type="domain" description="Fucosyltransferase N-terminal" evidence="1">
    <location>
        <begin position="25"/>
        <end position="90"/>
    </location>
</feature>
<reference evidence="2 3" key="1">
    <citation type="journal article" date="2008" name="Nature">
        <title>The Trichoplax genome and the nature of placozoans.</title>
        <authorList>
            <person name="Srivastava M."/>
            <person name="Begovic E."/>
            <person name="Chapman J."/>
            <person name="Putnam N.H."/>
            <person name="Hellsten U."/>
            <person name="Kawashima T."/>
            <person name="Kuo A."/>
            <person name="Mitros T."/>
            <person name="Salamov A."/>
            <person name="Carpenter M.L."/>
            <person name="Signorovitch A.Y."/>
            <person name="Moreno M.A."/>
            <person name="Kamm K."/>
            <person name="Grimwood J."/>
            <person name="Schmutz J."/>
            <person name="Shapiro H."/>
            <person name="Grigoriev I.V."/>
            <person name="Buss L.W."/>
            <person name="Schierwater B."/>
            <person name="Dellaporta S.L."/>
            <person name="Rokhsar D.S."/>
        </authorList>
    </citation>
    <scope>NUCLEOTIDE SEQUENCE [LARGE SCALE GENOMIC DNA]</scope>
    <source>
        <strain evidence="2 3">Grell-BS-1999</strain>
    </source>
</reference>
<dbReference type="GO" id="GO:0046920">
    <property type="term" value="F:alpha-(1-&gt;3)-fucosyltransferase activity"/>
    <property type="evidence" value="ECO:0000318"/>
    <property type="project" value="GO_Central"/>
</dbReference>
<dbReference type="RefSeq" id="XP_002116884.1">
    <property type="nucleotide sequence ID" value="XM_002116848.1"/>
</dbReference>
<dbReference type="EMBL" id="DS985258">
    <property type="protein sequence ID" value="EDV20684.1"/>
    <property type="molecule type" value="Genomic_DNA"/>
</dbReference>